<organism evidence="1">
    <name type="scientific">Virus NIOZ-UU157</name>
    <dbReference type="NCBI Taxonomy" id="2763269"/>
    <lineage>
        <taxon>Viruses</taxon>
    </lineage>
</organism>
<name>A0A7S9XHD2_9VIRU</name>
<evidence type="ECO:0000313" key="1">
    <source>
        <dbReference type="EMBL" id="QPI16465.1"/>
    </source>
</evidence>
<proteinExistence type="predicted"/>
<evidence type="ECO:0008006" key="2">
    <source>
        <dbReference type="Google" id="ProtNLM"/>
    </source>
</evidence>
<reference evidence="1" key="1">
    <citation type="submission" date="2020-08" db="EMBL/GenBank/DDBJ databases">
        <title>Bridging the membrane lipid divide: bacteria of the FCB group superphylum have the potential to synthesize archaeal ether lipids.</title>
        <authorList>
            <person name="Villanueva L."/>
            <person name="von Meijenfeldt F.A.B."/>
            <person name="Westbye A.B."/>
            <person name="Yadav S."/>
            <person name="Hopmans E.C."/>
            <person name="Dutilh B.E."/>
            <person name="Sinninghe Damste J.S."/>
        </authorList>
    </citation>
    <scope>NUCLEOTIDE SEQUENCE</scope>
    <source>
        <strain evidence="1">NIOZ-UU157</strain>
    </source>
</reference>
<sequence>MIIYKLQQNKTNKVYVGYSVNDNPNNFGTGKYIKRAVKDFGTKSFKREVLDVFDNDESLSDVLKRVEYWINKFKSDNPKYGFNETVQELIPQKKRLTKKLQVLLTPEDEDSLNTIIIQKSMETGAKPVAISRYVRQLIVEHIVDENKIEKQLIKNN</sequence>
<dbReference type="SUPFAM" id="SSF82771">
    <property type="entry name" value="GIY-YIG endonuclease"/>
    <property type="match status" value="1"/>
</dbReference>
<dbReference type="InterPro" id="IPR035901">
    <property type="entry name" value="GIY-YIG_endonuc_sf"/>
</dbReference>
<dbReference type="Gene3D" id="3.40.1440.10">
    <property type="entry name" value="GIY-YIG endonuclease"/>
    <property type="match status" value="1"/>
</dbReference>
<accession>A0A7S9XHD2</accession>
<dbReference type="EMBL" id="MW030561">
    <property type="protein sequence ID" value="QPI16465.1"/>
    <property type="molecule type" value="Genomic_DNA"/>
</dbReference>
<protein>
    <recommendedName>
        <fullName evidence="2">GIY-YIG domain-containing protein</fullName>
    </recommendedName>
</protein>
<gene>
    <name evidence="1" type="ORF">NIOZUU157_00363</name>
</gene>